<comment type="caution">
    <text evidence="3">The sequence shown here is derived from an EMBL/GenBank/DDBJ whole genome shotgun (WGS) entry which is preliminary data.</text>
</comment>
<feature type="region of interest" description="Disordered" evidence="1">
    <location>
        <begin position="439"/>
        <end position="498"/>
    </location>
</feature>
<accession>A0A401YEX9</accession>
<dbReference type="OrthoDB" id="3717977at2"/>
<evidence type="ECO:0000313" key="4">
    <source>
        <dbReference type="Proteomes" id="UP000286931"/>
    </source>
</evidence>
<keyword evidence="4" id="KW-1185">Reference proteome</keyword>
<keyword evidence="2" id="KW-1133">Transmembrane helix</keyword>
<keyword evidence="2" id="KW-0812">Transmembrane</keyword>
<dbReference type="PANTHER" id="PTHR11328">
    <property type="entry name" value="MAJOR FACILITATOR SUPERFAMILY DOMAIN-CONTAINING PROTEIN"/>
    <property type="match status" value="1"/>
</dbReference>
<feature type="transmembrane region" description="Helical" evidence="2">
    <location>
        <begin position="189"/>
        <end position="209"/>
    </location>
</feature>
<reference evidence="3 4" key="1">
    <citation type="submission" date="2018-12" db="EMBL/GenBank/DDBJ databases">
        <title>Draft genome sequence of Embleya hyalina NBRC 13850T.</title>
        <authorList>
            <person name="Komaki H."/>
            <person name="Hosoyama A."/>
            <person name="Kimura A."/>
            <person name="Ichikawa N."/>
            <person name="Tamura T."/>
        </authorList>
    </citation>
    <scope>NUCLEOTIDE SEQUENCE [LARGE SCALE GENOMIC DNA]</scope>
    <source>
        <strain evidence="3 4">NBRC 13850</strain>
    </source>
</reference>
<dbReference type="PANTHER" id="PTHR11328:SF24">
    <property type="entry name" value="MAJOR FACILITATOR SUPERFAMILY (MFS) PROFILE DOMAIN-CONTAINING PROTEIN"/>
    <property type="match status" value="1"/>
</dbReference>
<dbReference type="RefSeq" id="WP_126635408.1">
    <property type="nucleotide sequence ID" value="NZ_BIFH01000013.1"/>
</dbReference>
<feature type="transmembrane region" description="Helical" evidence="2">
    <location>
        <begin position="274"/>
        <end position="292"/>
    </location>
</feature>
<dbReference type="InterPro" id="IPR039672">
    <property type="entry name" value="MFS_2"/>
</dbReference>
<feature type="transmembrane region" description="Helical" evidence="2">
    <location>
        <begin position="114"/>
        <end position="137"/>
    </location>
</feature>
<organism evidence="3 4">
    <name type="scientific">Embleya hyalina</name>
    <dbReference type="NCBI Taxonomy" id="516124"/>
    <lineage>
        <taxon>Bacteria</taxon>
        <taxon>Bacillati</taxon>
        <taxon>Actinomycetota</taxon>
        <taxon>Actinomycetes</taxon>
        <taxon>Kitasatosporales</taxon>
        <taxon>Streptomycetaceae</taxon>
        <taxon>Embleya</taxon>
    </lineage>
</organism>
<feature type="transmembrane region" description="Helical" evidence="2">
    <location>
        <begin position="158"/>
        <end position="177"/>
    </location>
</feature>
<feature type="transmembrane region" description="Helical" evidence="2">
    <location>
        <begin position="411"/>
        <end position="430"/>
    </location>
</feature>
<evidence type="ECO:0000256" key="2">
    <source>
        <dbReference type="SAM" id="Phobius"/>
    </source>
</evidence>
<feature type="transmembrane region" description="Helical" evidence="2">
    <location>
        <begin position="372"/>
        <end position="399"/>
    </location>
</feature>
<proteinExistence type="predicted"/>
<feature type="compositionally biased region" description="Low complexity" evidence="1">
    <location>
        <begin position="481"/>
        <end position="498"/>
    </location>
</feature>
<dbReference type="GO" id="GO:0008643">
    <property type="term" value="P:carbohydrate transport"/>
    <property type="evidence" value="ECO:0007669"/>
    <property type="project" value="InterPro"/>
</dbReference>
<name>A0A401YEX9_9ACTN</name>
<evidence type="ECO:0000313" key="3">
    <source>
        <dbReference type="EMBL" id="GCD93140.1"/>
    </source>
</evidence>
<gene>
    <name evidence="3" type="ORF">EHYA_00783</name>
</gene>
<keyword evidence="2" id="KW-0472">Membrane</keyword>
<dbReference type="SUPFAM" id="SSF103473">
    <property type="entry name" value="MFS general substrate transporter"/>
    <property type="match status" value="1"/>
</dbReference>
<protein>
    <submittedName>
        <fullName evidence="3">MFS transporter</fullName>
    </submittedName>
</protein>
<feature type="compositionally biased region" description="Basic residues" evidence="1">
    <location>
        <begin position="462"/>
        <end position="473"/>
    </location>
</feature>
<evidence type="ECO:0000256" key="1">
    <source>
        <dbReference type="SAM" id="MobiDB-lite"/>
    </source>
</evidence>
<feature type="transmembrane region" description="Helical" evidence="2">
    <location>
        <begin position="328"/>
        <end position="352"/>
    </location>
</feature>
<dbReference type="GO" id="GO:0015293">
    <property type="term" value="F:symporter activity"/>
    <property type="evidence" value="ECO:0007669"/>
    <property type="project" value="InterPro"/>
</dbReference>
<feature type="transmembrane region" description="Helical" evidence="2">
    <location>
        <begin position="21"/>
        <end position="40"/>
    </location>
</feature>
<dbReference type="Gene3D" id="1.20.1250.20">
    <property type="entry name" value="MFS general substrate transporter like domains"/>
    <property type="match status" value="1"/>
</dbReference>
<dbReference type="Proteomes" id="UP000286931">
    <property type="component" value="Unassembled WGS sequence"/>
</dbReference>
<feature type="transmembrane region" description="Helical" evidence="2">
    <location>
        <begin position="240"/>
        <end position="262"/>
    </location>
</feature>
<feature type="transmembrane region" description="Helical" evidence="2">
    <location>
        <begin position="46"/>
        <end position="64"/>
    </location>
</feature>
<dbReference type="Pfam" id="PF13347">
    <property type="entry name" value="MFS_2"/>
    <property type="match status" value="1"/>
</dbReference>
<dbReference type="EMBL" id="BIFH01000013">
    <property type="protein sequence ID" value="GCD93140.1"/>
    <property type="molecule type" value="Genomic_DNA"/>
</dbReference>
<feature type="transmembrane region" description="Helical" evidence="2">
    <location>
        <begin position="304"/>
        <end position="322"/>
    </location>
</feature>
<feature type="transmembrane region" description="Helical" evidence="2">
    <location>
        <begin position="84"/>
        <end position="102"/>
    </location>
</feature>
<sequence length="498" mass="52935">MTRAANARALPRRVRWGYGGGEWANAVMWTAFSTLFLYYMTDVAGASAALGGTVVALGTVWNAVLQPYIGRRSDRLRSPHGRRLPFLTAAAIPYAVTSWLLFTDFGLTGVARAAYYTAVALAWFTSLTVFYVPYGALGAELSTDPTERTALSSVRTAFSQLGALVGAITPLALHDVLGDALGGSDKAGWSAAAAVCALLATGGLLATWATARGREPAAEPATVRPRDGMAMVRESRTVRLTLGMLAFGWAPLSVTGAVAVYYGVHVMGYSEDTASLVMLTWFAAGLAWLPLVRRMTDRIGKPRTYLLFTGCWAVVQCLFVFPGRGDDVLFWTLILLSSAGSMAVAVTGWALLPDIADTESARTGERREGTLYGLAAFAQTALAAIVVWIAALALSFAGYGGGDHPDARARHTITVLMSLGTAVWMLPGMWCGRQIHNTLRASQPPTQPGALRRASAGPEVRRSRRGRDRRIRFGVKNPPVSDGGSSPAQSGPPGYSAV</sequence>
<dbReference type="AlphaFoldDB" id="A0A401YEX9"/>
<dbReference type="InterPro" id="IPR036259">
    <property type="entry name" value="MFS_trans_sf"/>
</dbReference>
<dbReference type="GO" id="GO:0005886">
    <property type="term" value="C:plasma membrane"/>
    <property type="evidence" value="ECO:0007669"/>
    <property type="project" value="TreeGrafter"/>
</dbReference>